<proteinExistence type="predicted"/>
<feature type="compositionally biased region" description="Pro residues" evidence="1">
    <location>
        <begin position="27"/>
        <end position="39"/>
    </location>
</feature>
<feature type="region of interest" description="Disordered" evidence="1">
    <location>
        <begin position="1"/>
        <end position="52"/>
    </location>
</feature>
<accession>A0A382VCQ7</accession>
<gene>
    <name evidence="2" type="ORF">METZ01_LOCUS397190</name>
</gene>
<dbReference type="EMBL" id="UINC01150989">
    <property type="protein sequence ID" value="SVD44336.1"/>
    <property type="molecule type" value="Genomic_DNA"/>
</dbReference>
<feature type="compositionally biased region" description="Basic and acidic residues" evidence="1">
    <location>
        <begin position="13"/>
        <end position="25"/>
    </location>
</feature>
<protein>
    <submittedName>
        <fullName evidence="2">Uncharacterized protein</fullName>
    </submittedName>
</protein>
<evidence type="ECO:0000313" key="2">
    <source>
        <dbReference type="EMBL" id="SVD44336.1"/>
    </source>
</evidence>
<organism evidence="2">
    <name type="scientific">marine metagenome</name>
    <dbReference type="NCBI Taxonomy" id="408172"/>
    <lineage>
        <taxon>unclassified sequences</taxon>
        <taxon>metagenomes</taxon>
        <taxon>ecological metagenomes</taxon>
    </lineage>
</organism>
<reference evidence="2" key="1">
    <citation type="submission" date="2018-05" db="EMBL/GenBank/DDBJ databases">
        <authorList>
            <person name="Lanie J.A."/>
            <person name="Ng W.-L."/>
            <person name="Kazmierczak K.M."/>
            <person name="Andrzejewski T.M."/>
            <person name="Davidsen T.M."/>
            <person name="Wayne K.J."/>
            <person name="Tettelin H."/>
            <person name="Glass J.I."/>
            <person name="Rusch D."/>
            <person name="Podicherti R."/>
            <person name="Tsui H.-C.T."/>
            <person name="Winkler M.E."/>
        </authorList>
    </citation>
    <scope>NUCLEOTIDE SEQUENCE</scope>
</reference>
<name>A0A382VCQ7_9ZZZZ</name>
<dbReference type="AlphaFoldDB" id="A0A382VCQ7"/>
<evidence type="ECO:0000256" key="1">
    <source>
        <dbReference type="SAM" id="MobiDB-lite"/>
    </source>
</evidence>
<sequence>MALIPYTNRVTTQRRERRNDERGPRADGPPPRPSGPPPGSDAESGSDEVMDDVAEVEVMDDVAEVEVAADEEIES</sequence>